<dbReference type="Proteomes" id="UP000034883">
    <property type="component" value="Chromosome"/>
</dbReference>
<dbReference type="PANTHER" id="PTHR10704">
    <property type="entry name" value="CARBOHYDRATE SULFOTRANSFERASE"/>
    <property type="match status" value="1"/>
</dbReference>
<dbReference type="InterPro" id="IPR051135">
    <property type="entry name" value="Gal/GlcNAc/GalNAc_ST"/>
</dbReference>
<gene>
    <name evidence="1" type="ORF">DB32_008120</name>
</gene>
<keyword evidence="2" id="KW-1185">Reference proteome</keyword>
<dbReference type="EMBL" id="CP011125">
    <property type="protein sequence ID" value="AKF10971.1"/>
    <property type="molecule type" value="Genomic_DNA"/>
</dbReference>
<keyword evidence="1" id="KW-0808">Transferase</keyword>
<dbReference type="STRING" id="927083.DB32_008120"/>
<sequence>MLDGHPELAFRYEFELAVDLVPPGEGWPDLDVYYEYLRTYRFVDPPPHIDRSLDYPSLVRSFLEQKRRADRKPRVGAVVHRNFDRLLRIWPDARFVHIVRDPRDVARSCVGMGWAGHAWSGVAPWIEAEQLWERVRASLPRQRWITVRYEDLVHDPKRELGRICRLVEIDFDDAMLEYPSRSTYRAPSPSFTEQWRKKLTPRDVQLVESRVHDMLAPRGYALSGLPRIEPSPLERAALRARCRAGRARHAARSLGVRLWVERAVAHRGGPRAWREHVQRRVDAAINAQLA</sequence>
<evidence type="ECO:0000313" key="2">
    <source>
        <dbReference type="Proteomes" id="UP000034883"/>
    </source>
</evidence>
<dbReference type="InterPro" id="IPR027417">
    <property type="entry name" value="P-loop_NTPase"/>
</dbReference>
<protein>
    <submittedName>
        <fullName evidence="1">Sulfotransferase domain superfamily</fullName>
    </submittedName>
</protein>
<evidence type="ECO:0000313" key="1">
    <source>
        <dbReference type="EMBL" id="AKF10971.1"/>
    </source>
</evidence>
<dbReference type="SUPFAM" id="SSF52540">
    <property type="entry name" value="P-loop containing nucleoside triphosphate hydrolases"/>
    <property type="match status" value="1"/>
</dbReference>
<dbReference type="PANTHER" id="PTHR10704:SF44">
    <property type="entry name" value="LD35051P-RELATED"/>
    <property type="match status" value="1"/>
</dbReference>
<dbReference type="AlphaFoldDB" id="A0A0F6W9R1"/>
<dbReference type="GO" id="GO:0006790">
    <property type="term" value="P:sulfur compound metabolic process"/>
    <property type="evidence" value="ECO:0007669"/>
    <property type="project" value="TreeGrafter"/>
</dbReference>
<dbReference type="Gene3D" id="3.40.50.300">
    <property type="entry name" value="P-loop containing nucleotide triphosphate hydrolases"/>
    <property type="match status" value="1"/>
</dbReference>
<dbReference type="GO" id="GO:0006044">
    <property type="term" value="P:N-acetylglucosamine metabolic process"/>
    <property type="evidence" value="ECO:0007669"/>
    <property type="project" value="TreeGrafter"/>
</dbReference>
<organism evidence="1 2">
    <name type="scientific">Sandaracinus amylolyticus</name>
    <dbReference type="NCBI Taxonomy" id="927083"/>
    <lineage>
        <taxon>Bacteria</taxon>
        <taxon>Pseudomonadati</taxon>
        <taxon>Myxococcota</taxon>
        <taxon>Polyangia</taxon>
        <taxon>Polyangiales</taxon>
        <taxon>Sandaracinaceae</taxon>
        <taxon>Sandaracinus</taxon>
    </lineage>
</organism>
<proteinExistence type="predicted"/>
<dbReference type="GO" id="GO:0001517">
    <property type="term" value="F:N-acetylglucosamine 6-O-sulfotransferase activity"/>
    <property type="evidence" value="ECO:0007669"/>
    <property type="project" value="TreeGrafter"/>
</dbReference>
<dbReference type="KEGG" id="samy:DB32_008120"/>
<accession>A0A0F6W9R1</accession>
<dbReference type="Pfam" id="PF13469">
    <property type="entry name" value="Sulfotransfer_3"/>
    <property type="match status" value="1"/>
</dbReference>
<reference evidence="1 2" key="1">
    <citation type="submission" date="2015-03" db="EMBL/GenBank/DDBJ databases">
        <title>Genome assembly of Sandaracinus amylolyticus DSM 53668.</title>
        <authorList>
            <person name="Sharma G."/>
            <person name="Subramanian S."/>
        </authorList>
    </citation>
    <scope>NUCLEOTIDE SEQUENCE [LARGE SCALE GENOMIC DNA]</scope>
    <source>
        <strain evidence="1 2">DSM 53668</strain>
    </source>
</reference>
<name>A0A0F6W9R1_9BACT</name>